<dbReference type="AlphaFoldDB" id="A0AAT9FJU0"/>
<accession>A0AAT9FJU0</accession>
<proteinExistence type="predicted"/>
<protein>
    <recommendedName>
        <fullName evidence="2">DUF1232 domain-containing protein</fullName>
    </recommendedName>
</protein>
<name>A0AAT9FJU0_9BACT</name>
<reference evidence="1" key="1">
    <citation type="submission" date="2024-07" db="EMBL/GenBank/DDBJ databases">
        <title>Complete genome sequence of Verrucomicrobiaceae bacterium NT6N.</title>
        <authorList>
            <person name="Huang C."/>
            <person name="Takami H."/>
            <person name="Hamasaki K."/>
        </authorList>
    </citation>
    <scope>NUCLEOTIDE SEQUENCE</scope>
    <source>
        <strain evidence="1">NT6N</strain>
    </source>
</reference>
<sequence length="79" mass="8641">MKSLLVLIAALLSAVYLINPGAGFIEFLPDNIPFIGNLDEATATAVLLACARYFGYDLARFFGRSKDEEKKDDAIIDVD</sequence>
<evidence type="ECO:0008006" key="2">
    <source>
        <dbReference type="Google" id="ProtNLM"/>
    </source>
</evidence>
<gene>
    <name evidence="1" type="ORF">NT6N_12520</name>
</gene>
<evidence type="ECO:0000313" key="1">
    <source>
        <dbReference type="EMBL" id="BDS06212.1"/>
    </source>
</evidence>
<dbReference type="EMBL" id="AP026866">
    <property type="protein sequence ID" value="BDS06212.1"/>
    <property type="molecule type" value="Genomic_DNA"/>
</dbReference>
<dbReference type="KEGG" id="osu:NT6N_12520"/>
<organism evidence="1">
    <name type="scientific">Oceaniferula spumae</name>
    <dbReference type="NCBI Taxonomy" id="2979115"/>
    <lineage>
        <taxon>Bacteria</taxon>
        <taxon>Pseudomonadati</taxon>
        <taxon>Verrucomicrobiota</taxon>
        <taxon>Verrucomicrobiia</taxon>
        <taxon>Verrucomicrobiales</taxon>
        <taxon>Verrucomicrobiaceae</taxon>
        <taxon>Oceaniferula</taxon>
    </lineage>
</organism>